<dbReference type="Proteomes" id="UP000177515">
    <property type="component" value="Chromosome 2"/>
</dbReference>
<dbReference type="CDD" id="cd00383">
    <property type="entry name" value="trans_reg_C"/>
    <property type="match status" value="1"/>
</dbReference>
<proteinExistence type="predicted"/>
<evidence type="ECO:0008006" key="7">
    <source>
        <dbReference type="Google" id="ProtNLM"/>
    </source>
</evidence>
<evidence type="ECO:0000313" key="5">
    <source>
        <dbReference type="EMBL" id="AOZ09199.1"/>
    </source>
</evidence>
<dbReference type="Gene3D" id="1.10.10.10">
    <property type="entry name" value="Winged helix-like DNA-binding domain superfamily/Winged helix DNA-binding domain"/>
    <property type="match status" value="1"/>
</dbReference>
<evidence type="ECO:0000313" key="6">
    <source>
        <dbReference type="Proteomes" id="UP000177515"/>
    </source>
</evidence>
<keyword evidence="6" id="KW-1185">Reference proteome</keyword>
<name>A0ABM7DMJ5_9BURK</name>
<dbReference type="PROSITE" id="PS51755">
    <property type="entry name" value="OMPR_PHOB"/>
    <property type="match status" value="1"/>
</dbReference>
<dbReference type="InterPro" id="IPR001867">
    <property type="entry name" value="OmpR/PhoB-type_DNA-bd"/>
</dbReference>
<dbReference type="CDD" id="cd00130">
    <property type="entry name" value="PAS"/>
    <property type="match status" value="1"/>
</dbReference>
<dbReference type="SUPFAM" id="SSF55785">
    <property type="entry name" value="PYP-like sensor domain (PAS domain)"/>
    <property type="match status" value="1"/>
</dbReference>
<dbReference type="InterPro" id="IPR035965">
    <property type="entry name" value="PAS-like_dom_sf"/>
</dbReference>
<feature type="domain" description="OmpR/PhoB-type" evidence="4">
    <location>
        <begin position="120"/>
        <end position="228"/>
    </location>
</feature>
<protein>
    <recommendedName>
        <fullName evidence="7">PAS domain S-box protein</fullName>
    </recommendedName>
</protein>
<gene>
    <name evidence="5" type="ORF">BKK80_25645</name>
</gene>
<dbReference type="InterPro" id="IPR016032">
    <property type="entry name" value="Sig_transdc_resp-reg_C-effctor"/>
</dbReference>
<organism evidence="5 6">
    <name type="scientific">Cupriavidus malaysiensis</name>
    <dbReference type="NCBI Taxonomy" id="367825"/>
    <lineage>
        <taxon>Bacteria</taxon>
        <taxon>Pseudomonadati</taxon>
        <taxon>Pseudomonadota</taxon>
        <taxon>Betaproteobacteria</taxon>
        <taxon>Burkholderiales</taxon>
        <taxon>Burkholderiaceae</taxon>
        <taxon>Cupriavidus</taxon>
    </lineage>
</organism>
<dbReference type="Gene3D" id="3.30.450.20">
    <property type="entry name" value="PAS domain"/>
    <property type="match status" value="1"/>
</dbReference>
<dbReference type="SMART" id="SM00091">
    <property type="entry name" value="PAS"/>
    <property type="match status" value="1"/>
</dbReference>
<evidence type="ECO:0000259" key="3">
    <source>
        <dbReference type="PROSITE" id="PS50112"/>
    </source>
</evidence>
<dbReference type="InterPro" id="IPR013655">
    <property type="entry name" value="PAS_fold_3"/>
</dbReference>
<dbReference type="EMBL" id="CP017755">
    <property type="protein sequence ID" value="AOZ09199.1"/>
    <property type="molecule type" value="Genomic_DNA"/>
</dbReference>
<reference evidence="5 6" key="1">
    <citation type="submission" date="2016-10" db="EMBL/GenBank/DDBJ databases">
        <title>Complete genome sequences of three Cupriavidus strains isolated from various Malaysian environments.</title>
        <authorList>
            <person name="Abdullah A.A.-A."/>
            <person name="Shafie N.A.H."/>
            <person name="Lau N.S."/>
        </authorList>
    </citation>
    <scope>NUCLEOTIDE SEQUENCE [LARGE SCALE GENOMIC DNA]</scope>
    <source>
        <strain evidence="5 6">USMAA1020</strain>
    </source>
</reference>
<dbReference type="NCBIfam" id="TIGR00229">
    <property type="entry name" value="sensory_box"/>
    <property type="match status" value="1"/>
</dbReference>
<feature type="domain" description="PAS" evidence="3">
    <location>
        <begin position="7"/>
        <end position="72"/>
    </location>
</feature>
<dbReference type="InterPro" id="IPR036388">
    <property type="entry name" value="WH-like_DNA-bd_sf"/>
</dbReference>
<accession>A0ABM7DMJ5</accession>
<dbReference type="InterPro" id="IPR000014">
    <property type="entry name" value="PAS"/>
</dbReference>
<dbReference type="RefSeq" id="WP_071039819.1">
    <property type="nucleotide sequence ID" value="NZ_CP017755.1"/>
</dbReference>
<keyword evidence="1 2" id="KW-0238">DNA-binding</keyword>
<evidence type="ECO:0000259" key="4">
    <source>
        <dbReference type="PROSITE" id="PS51755"/>
    </source>
</evidence>
<feature type="DNA-binding region" description="OmpR/PhoB-type" evidence="2">
    <location>
        <begin position="120"/>
        <end position="228"/>
    </location>
</feature>
<dbReference type="SMART" id="SM00862">
    <property type="entry name" value="Trans_reg_C"/>
    <property type="match status" value="1"/>
</dbReference>
<evidence type="ECO:0000256" key="1">
    <source>
        <dbReference type="ARBA" id="ARBA00023125"/>
    </source>
</evidence>
<dbReference type="Pfam" id="PF08447">
    <property type="entry name" value="PAS_3"/>
    <property type="match status" value="1"/>
</dbReference>
<dbReference type="SUPFAM" id="SSF46894">
    <property type="entry name" value="C-terminal effector domain of the bipartite response regulators"/>
    <property type="match status" value="1"/>
</dbReference>
<dbReference type="Pfam" id="PF00486">
    <property type="entry name" value="Trans_reg_C"/>
    <property type="match status" value="1"/>
</dbReference>
<evidence type="ECO:0000256" key="2">
    <source>
        <dbReference type="PROSITE-ProRule" id="PRU01091"/>
    </source>
</evidence>
<dbReference type="PROSITE" id="PS50112">
    <property type="entry name" value="PAS"/>
    <property type="match status" value="1"/>
</dbReference>
<sequence length="234" mass="26226">MAIQPPKHVMDLLLDAICVVDRQGRFLSISGACEAIFGYRPEEMVGRSMLDFLYAEDLDRTLQAVARIEAGYQQRHFENRYVRKDGSLATIEWSARLSECKTHRVAVARDISARQQALPDEALQAAPADAPAAWRLSAAPPALMPPGCAPVPLSAQDYTVLRALADGAHGAQYVTRRSIVKALGEDYLHYDQRRLDTQMHRLRRKIEQASGQRLPIATVRGQGYRVYRRIEVEG</sequence>